<reference evidence="2" key="1">
    <citation type="submission" date="2021-10" db="EMBL/GenBank/DDBJ databases">
        <title>Streptomyces nigrumlapis sp.nov.,an antimicrobial producing actinobacterium isolated from Black Gobi rocks.</title>
        <authorList>
            <person name="Wen Y."/>
            <person name="Zhang W."/>
            <person name="Liu X.G."/>
        </authorList>
    </citation>
    <scope>NUCLEOTIDE SEQUENCE</scope>
    <source>
        <strain evidence="2">ST13-2-2</strain>
    </source>
</reference>
<gene>
    <name evidence="2" type="ORF">K9S39_18050</name>
</gene>
<name>A0ABY4M6V1_9ACTN</name>
<proteinExistence type="predicted"/>
<dbReference type="Pfam" id="PF10901">
    <property type="entry name" value="DUF2690"/>
    <property type="match status" value="1"/>
</dbReference>
<dbReference type="InterPro" id="IPR021224">
    <property type="entry name" value="DUF2690"/>
</dbReference>
<keyword evidence="1" id="KW-0812">Transmembrane</keyword>
<dbReference type="Gene3D" id="1.10.260.40">
    <property type="entry name" value="lambda repressor-like DNA-binding domains"/>
    <property type="match status" value="1"/>
</dbReference>
<sequence>MSGSGSELCDTVESARLAEGMRELRGRTGLSLAALAAKTPYSKSSWQRYLNGRKLPPKDAVVALCLLAGEPSGRLVALWELADAAWSGRGRSGTAQGLSGTAQGRLGVPAQDAGKETAAVKPDRPAWRLPRRLVPVAAGVCIGAAGVAAALAFWAGDGGDGRSPAPASAAVTGCQGQACDGKDPRSMYCGGEGQVASVLERTAAGGAHIEVRYGTACGAAWGRLHSGRIGDRIEVSVPGARPRSATVKDRFDAEGYLVTPMAVARGPKGISLCFYPAGGGAEECFTRT</sequence>
<dbReference type="CDD" id="cd00093">
    <property type="entry name" value="HTH_XRE"/>
    <property type="match status" value="1"/>
</dbReference>
<dbReference type="SUPFAM" id="SSF47413">
    <property type="entry name" value="lambda repressor-like DNA-binding domains"/>
    <property type="match status" value="1"/>
</dbReference>
<dbReference type="InterPro" id="IPR001387">
    <property type="entry name" value="Cro/C1-type_HTH"/>
</dbReference>
<evidence type="ECO:0000256" key="1">
    <source>
        <dbReference type="SAM" id="Phobius"/>
    </source>
</evidence>
<evidence type="ECO:0000313" key="2">
    <source>
        <dbReference type="EMBL" id="UQA93499.1"/>
    </source>
</evidence>
<keyword evidence="1" id="KW-0472">Membrane</keyword>
<dbReference type="Pfam" id="PF13560">
    <property type="entry name" value="HTH_31"/>
    <property type="match status" value="1"/>
</dbReference>
<dbReference type="InterPro" id="IPR010982">
    <property type="entry name" value="Lambda_DNA-bd_dom_sf"/>
</dbReference>
<keyword evidence="3" id="KW-1185">Reference proteome</keyword>
<evidence type="ECO:0000313" key="3">
    <source>
        <dbReference type="Proteomes" id="UP000830115"/>
    </source>
</evidence>
<dbReference type="EMBL" id="CP086322">
    <property type="protein sequence ID" value="UQA93499.1"/>
    <property type="molecule type" value="Genomic_DNA"/>
</dbReference>
<feature type="transmembrane region" description="Helical" evidence="1">
    <location>
        <begin position="133"/>
        <end position="155"/>
    </location>
</feature>
<dbReference type="Proteomes" id="UP000830115">
    <property type="component" value="Chromosome"/>
</dbReference>
<protein>
    <submittedName>
        <fullName evidence="2">XRE family transcriptional regulator</fullName>
    </submittedName>
</protein>
<dbReference type="RefSeq" id="WP_248864378.1">
    <property type="nucleotide sequence ID" value="NZ_CP086322.1"/>
</dbReference>
<organism evidence="2 3">
    <name type="scientific">Streptomyces halobius</name>
    <dbReference type="NCBI Taxonomy" id="2879846"/>
    <lineage>
        <taxon>Bacteria</taxon>
        <taxon>Bacillati</taxon>
        <taxon>Actinomycetota</taxon>
        <taxon>Actinomycetes</taxon>
        <taxon>Kitasatosporales</taxon>
        <taxon>Streptomycetaceae</taxon>
        <taxon>Streptomyces</taxon>
    </lineage>
</organism>
<keyword evidence="1" id="KW-1133">Transmembrane helix</keyword>
<accession>A0ABY4M6V1</accession>